<reference evidence="1" key="1">
    <citation type="journal article" date="2016" name="Nat. Genet.">
        <title>The genome sequences of Arachis duranensis and Arachis ipaensis, the diploid ancestors of cultivated peanut.</title>
        <authorList>
            <person name="Bertioli D.J."/>
            <person name="Cannon S.B."/>
            <person name="Froenicke L."/>
            <person name="Huang G."/>
            <person name="Farmer A.D."/>
            <person name="Cannon E.K."/>
            <person name="Liu X."/>
            <person name="Gao D."/>
            <person name="Clevenger J."/>
            <person name="Dash S."/>
            <person name="Ren L."/>
            <person name="Moretzsohn M.C."/>
            <person name="Shirasawa K."/>
            <person name="Huang W."/>
            <person name="Vidigal B."/>
            <person name="Abernathy B."/>
            <person name="Chu Y."/>
            <person name="Niederhuth C.E."/>
            <person name="Umale P."/>
            <person name="Araujo A.C."/>
            <person name="Kozik A."/>
            <person name="Kim K.D."/>
            <person name="Burow M.D."/>
            <person name="Varshney R.K."/>
            <person name="Wang X."/>
            <person name="Zhang X."/>
            <person name="Barkley N."/>
            <person name="Guimaraes P.M."/>
            <person name="Isobe S."/>
            <person name="Guo B."/>
            <person name="Liao B."/>
            <person name="Stalker H.T."/>
            <person name="Schmitz R.J."/>
            <person name="Scheffler B.E."/>
            <person name="Leal-Bertioli S.C."/>
            <person name="Xun X."/>
            <person name="Jackson S.A."/>
            <person name="Michelmore R."/>
            <person name="Ozias-Akins P."/>
        </authorList>
    </citation>
    <scope>NUCLEOTIDE SEQUENCE [LARGE SCALE GENOMIC DNA]</scope>
    <source>
        <strain evidence="1">cv. V14167</strain>
    </source>
</reference>
<gene>
    <name evidence="2" type="primary">LOC107469241</name>
</gene>
<evidence type="ECO:0000313" key="1">
    <source>
        <dbReference type="Proteomes" id="UP000515211"/>
    </source>
</evidence>
<dbReference type="GeneID" id="107469241"/>
<dbReference type="KEGG" id="adu:107469241"/>
<organism evidence="1 2">
    <name type="scientific">Arachis duranensis</name>
    <name type="common">Wild peanut</name>
    <dbReference type="NCBI Taxonomy" id="130453"/>
    <lineage>
        <taxon>Eukaryota</taxon>
        <taxon>Viridiplantae</taxon>
        <taxon>Streptophyta</taxon>
        <taxon>Embryophyta</taxon>
        <taxon>Tracheophyta</taxon>
        <taxon>Spermatophyta</taxon>
        <taxon>Magnoliopsida</taxon>
        <taxon>eudicotyledons</taxon>
        <taxon>Gunneridae</taxon>
        <taxon>Pentapetalae</taxon>
        <taxon>rosids</taxon>
        <taxon>fabids</taxon>
        <taxon>Fabales</taxon>
        <taxon>Fabaceae</taxon>
        <taxon>Papilionoideae</taxon>
        <taxon>50 kb inversion clade</taxon>
        <taxon>dalbergioids sensu lato</taxon>
        <taxon>Dalbergieae</taxon>
        <taxon>Pterocarpus clade</taxon>
        <taxon>Arachis</taxon>
    </lineage>
</organism>
<name>A0A9C6WRF5_ARADU</name>
<reference evidence="2" key="2">
    <citation type="submission" date="2025-08" db="UniProtKB">
        <authorList>
            <consortium name="RefSeq"/>
        </authorList>
    </citation>
    <scope>IDENTIFICATION</scope>
    <source>
        <tissue evidence="2">Whole plant</tissue>
    </source>
</reference>
<proteinExistence type="predicted"/>
<accession>A0A9C6WRF5</accession>
<dbReference type="RefSeq" id="XP_052111633.1">
    <property type="nucleotide sequence ID" value="XM_052255673.1"/>
</dbReference>
<dbReference type="Proteomes" id="UP000515211">
    <property type="component" value="Chromosome 10"/>
</dbReference>
<keyword evidence="1" id="KW-1185">Reference proteome</keyword>
<sequence>MKPESKRNRDDKSSCFDNFGEMSKALLNSDVTVKNESSSNILGSATLQDPKAIQSLSKDCYDFSSLLKTLNCIEKKNVKRLIRIGGIQKIKRKEKKKKISIKFMFVKPNKPFEKNVRVINRIKKEQISDNEFGLEEFLDTARDGSFRFRTRLYIKSNKHPH</sequence>
<dbReference type="AlphaFoldDB" id="A0A9C6WRF5"/>
<evidence type="ECO:0000313" key="2">
    <source>
        <dbReference type="RefSeq" id="XP_052111633.1"/>
    </source>
</evidence>
<protein>
    <submittedName>
        <fullName evidence="2">Uncharacterized protein LOC107469241</fullName>
    </submittedName>
</protein>